<organism evidence="1 2">
    <name type="scientific">Desulfosporosinus hippei DSM 8344</name>
    <dbReference type="NCBI Taxonomy" id="1121419"/>
    <lineage>
        <taxon>Bacteria</taxon>
        <taxon>Bacillati</taxon>
        <taxon>Bacillota</taxon>
        <taxon>Clostridia</taxon>
        <taxon>Eubacteriales</taxon>
        <taxon>Desulfitobacteriaceae</taxon>
        <taxon>Desulfosporosinus</taxon>
    </lineage>
</organism>
<protein>
    <submittedName>
        <fullName evidence="1">Uncharacterized protein</fullName>
    </submittedName>
</protein>
<name>A0A1G8C506_9FIRM</name>
<keyword evidence="2" id="KW-1185">Reference proteome</keyword>
<sequence>MSKSRDLIYLNAYPNEDRIVSCGIEFKEFMTALENPLDNILVLAGYFDEGEFDYTTRCNFIREEIIPNIINTDVYKFGDFCWVDFTDIESLGTLEPREVAELLYLGHMMKPVASPFFDKLNNRFSYLAHDDGWFNTFYSRNLREFEHIIGKVIRLKVNRRKVVPEIPLEISNQLIEYAQDGLLLDFDHVIRGRSLEIPIFSIGKMLNMDDMYNNLQKHLQRAKFGACLVLKKSGWSIQPYYYR</sequence>
<evidence type="ECO:0000313" key="2">
    <source>
        <dbReference type="Proteomes" id="UP000198656"/>
    </source>
</evidence>
<accession>A0A1G8C506</accession>
<dbReference type="EMBL" id="FNCP01000013">
    <property type="protein sequence ID" value="SDH40408.1"/>
    <property type="molecule type" value="Genomic_DNA"/>
</dbReference>
<evidence type="ECO:0000313" key="1">
    <source>
        <dbReference type="EMBL" id="SDH40408.1"/>
    </source>
</evidence>
<dbReference type="RefSeq" id="WP_092333571.1">
    <property type="nucleotide sequence ID" value="NZ_FNCP01000013.1"/>
</dbReference>
<dbReference type="Proteomes" id="UP000198656">
    <property type="component" value="Unassembled WGS sequence"/>
</dbReference>
<dbReference type="AlphaFoldDB" id="A0A1G8C506"/>
<reference evidence="2" key="1">
    <citation type="submission" date="2016-10" db="EMBL/GenBank/DDBJ databases">
        <authorList>
            <person name="Varghese N."/>
            <person name="Submissions S."/>
        </authorList>
    </citation>
    <scope>NUCLEOTIDE SEQUENCE [LARGE SCALE GENOMIC DNA]</scope>
    <source>
        <strain evidence="2">DSM 8344</strain>
    </source>
</reference>
<proteinExistence type="predicted"/>
<dbReference type="OrthoDB" id="8704087at2"/>
<gene>
    <name evidence="1" type="ORF">SAMN05443529_1133</name>
</gene>
<dbReference type="STRING" id="1121419.SAMN05443529_1133"/>